<keyword evidence="2" id="KW-1185">Reference proteome</keyword>
<gene>
    <name evidence="1" type="ORF">DFH08DRAFT_964339</name>
</gene>
<sequence length="158" mass="17997">MNKQPISSRSVRHSHRDQPSWFMHPPPLWRGPCATERLQHHLRATAQLLSYLPFSKYNILHVSLVAIPLLHVHTLHRLVRSSSALHLDLGLFCKQLCAPPWIEVAQPSRANGAAHGQTVNRFQTDLRVPLSVFDHTVPRIHDAFIECCLPLHGVFHDV</sequence>
<dbReference type="AlphaFoldDB" id="A0AAD7ELG1"/>
<organism evidence="1 2">
    <name type="scientific">Mycena albidolilacea</name>
    <dbReference type="NCBI Taxonomy" id="1033008"/>
    <lineage>
        <taxon>Eukaryota</taxon>
        <taxon>Fungi</taxon>
        <taxon>Dikarya</taxon>
        <taxon>Basidiomycota</taxon>
        <taxon>Agaricomycotina</taxon>
        <taxon>Agaricomycetes</taxon>
        <taxon>Agaricomycetidae</taxon>
        <taxon>Agaricales</taxon>
        <taxon>Marasmiineae</taxon>
        <taxon>Mycenaceae</taxon>
        <taxon>Mycena</taxon>
    </lineage>
</organism>
<dbReference type="Proteomes" id="UP001218218">
    <property type="component" value="Unassembled WGS sequence"/>
</dbReference>
<name>A0AAD7ELG1_9AGAR</name>
<dbReference type="EMBL" id="JARIHO010000029">
    <property type="protein sequence ID" value="KAJ7337337.1"/>
    <property type="molecule type" value="Genomic_DNA"/>
</dbReference>
<proteinExistence type="predicted"/>
<evidence type="ECO:0000313" key="1">
    <source>
        <dbReference type="EMBL" id="KAJ7337337.1"/>
    </source>
</evidence>
<evidence type="ECO:0000313" key="2">
    <source>
        <dbReference type="Proteomes" id="UP001218218"/>
    </source>
</evidence>
<protein>
    <submittedName>
        <fullName evidence="1">Uncharacterized protein</fullName>
    </submittedName>
</protein>
<reference evidence="1" key="1">
    <citation type="submission" date="2023-03" db="EMBL/GenBank/DDBJ databases">
        <title>Massive genome expansion in bonnet fungi (Mycena s.s.) driven by repeated elements and novel gene families across ecological guilds.</title>
        <authorList>
            <consortium name="Lawrence Berkeley National Laboratory"/>
            <person name="Harder C.B."/>
            <person name="Miyauchi S."/>
            <person name="Viragh M."/>
            <person name="Kuo A."/>
            <person name="Thoen E."/>
            <person name="Andreopoulos B."/>
            <person name="Lu D."/>
            <person name="Skrede I."/>
            <person name="Drula E."/>
            <person name="Henrissat B."/>
            <person name="Morin E."/>
            <person name="Kohler A."/>
            <person name="Barry K."/>
            <person name="LaButti K."/>
            <person name="Morin E."/>
            <person name="Salamov A."/>
            <person name="Lipzen A."/>
            <person name="Mereny Z."/>
            <person name="Hegedus B."/>
            <person name="Baldrian P."/>
            <person name="Stursova M."/>
            <person name="Weitz H."/>
            <person name="Taylor A."/>
            <person name="Grigoriev I.V."/>
            <person name="Nagy L.G."/>
            <person name="Martin F."/>
            <person name="Kauserud H."/>
        </authorList>
    </citation>
    <scope>NUCLEOTIDE SEQUENCE</scope>
    <source>
        <strain evidence="1">CBHHK002</strain>
    </source>
</reference>
<comment type="caution">
    <text evidence="1">The sequence shown here is derived from an EMBL/GenBank/DDBJ whole genome shotgun (WGS) entry which is preliminary data.</text>
</comment>
<accession>A0AAD7ELG1</accession>